<comment type="caution">
    <text evidence="2">The sequence shown here is derived from an EMBL/GenBank/DDBJ whole genome shotgun (WGS) entry which is preliminary data.</text>
</comment>
<dbReference type="PANTHER" id="PTHR47197">
    <property type="entry name" value="PROTEIN NIRF"/>
    <property type="match status" value="1"/>
</dbReference>
<accession>A0ABV3PR64</accession>
<dbReference type="InterPro" id="IPR011045">
    <property type="entry name" value="N2O_reductase_N"/>
</dbReference>
<keyword evidence="1" id="KW-0732">Signal</keyword>
<protein>
    <submittedName>
        <fullName evidence="2">YncE family protein</fullName>
    </submittedName>
</protein>
<dbReference type="InterPro" id="IPR019405">
    <property type="entry name" value="Lactonase_7-beta_prop"/>
</dbReference>
<keyword evidence="3" id="KW-1185">Reference proteome</keyword>
<dbReference type="InterPro" id="IPR015943">
    <property type="entry name" value="WD40/YVTN_repeat-like_dom_sf"/>
</dbReference>
<organism evidence="2 3">
    <name type="scientific">Labrys neptuniae</name>
    <dbReference type="NCBI Taxonomy" id="376174"/>
    <lineage>
        <taxon>Bacteria</taxon>
        <taxon>Pseudomonadati</taxon>
        <taxon>Pseudomonadota</taxon>
        <taxon>Alphaproteobacteria</taxon>
        <taxon>Hyphomicrobiales</taxon>
        <taxon>Xanthobacteraceae</taxon>
        <taxon>Labrys</taxon>
    </lineage>
</organism>
<dbReference type="Proteomes" id="UP001555786">
    <property type="component" value="Unassembled WGS sequence"/>
</dbReference>
<dbReference type="InterPro" id="IPR051200">
    <property type="entry name" value="Host-pathogen_enzymatic-act"/>
</dbReference>
<dbReference type="Pfam" id="PF10282">
    <property type="entry name" value="Lactonase"/>
    <property type="match status" value="1"/>
</dbReference>
<feature type="signal peptide" evidence="1">
    <location>
        <begin position="1"/>
        <end position="23"/>
    </location>
</feature>
<dbReference type="Gene3D" id="2.130.10.10">
    <property type="entry name" value="YVTN repeat-like/Quinoprotein amine dehydrogenase"/>
    <property type="match status" value="2"/>
</dbReference>
<gene>
    <name evidence="2" type="ORF">ABXS05_21500</name>
</gene>
<dbReference type="NCBIfam" id="TIGR02276">
    <property type="entry name" value="beta_rpt_yvtn"/>
    <property type="match status" value="2"/>
</dbReference>
<dbReference type="PANTHER" id="PTHR47197:SF3">
    <property type="entry name" value="DIHYDRO-HEME D1 DEHYDROGENASE"/>
    <property type="match status" value="1"/>
</dbReference>
<evidence type="ECO:0000256" key="1">
    <source>
        <dbReference type="SAM" id="SignalP"/>
    </source>
</evidence>
<evidence type="ECO:0000313" key="2">
    <source>
        <dbReference type="EMBL" id="MEW9308145.1"/>
    </source>
</evidence>
<dbReference type="EMBL" id="JBFNQD010000008">
    <property type="protein sequence ID" value="MEW9308145.1"/>
    <property type="molecule type" value="Genomic_DNA"/>
</dbReference>
<dbReference type="InterPro" id="IPR011964">
    <property type="entry name" value="YVTN_b-propeller_repeat"/>
</dbReference>
<feature type="chain" id="PRO_5045178808" evidence="1">
    <location>
        <begin position="24"/>
        <end position="484"/>
    </location>
</feature>
<evidence type="ECO:0000313" key="3">
    <source>
        <dbReference type="Proteomes" id="UP001555786"/>
    </source>
</evidence>
<proteinExistence type="predicted"/>
<sequence length="484" mass="50846">MHRILFALGLLAGTMLAPAAASAGQIPGPASAADIPISHKDRLYAAEQFSNTVSVSDPVDNRLLGVIRLGDPQPGNLSPLYKGQVLVHGMGFSPDHKTLAVVSIGSNSVTFIDTATNAVKHTTYVGRSPHEAFFTPDGREVWVTVRGEDYVSVIDAGSFEEKLRIKVPGGPGMQIFSPDGKYGYVCSSFNPQTVVISLADHKIVGSVKQASPFCPNIAASADGKQVWFTLKDIGKTQVFKAEPPFDLVKTLDTGPITNHVNLVVNKKGSFAYVTVGGSNEVKVFRTDDFKEVATIPVGNLPHGIWPSGDGSRVYVGLENADQFAVIDTLTNQVIATIPIGQAPQAVAYVPNAVPEGDGLQNLMPLGAAGEAAHLKLAPRGAGSKTAATSVSLFDQGLTQILQAAVSGLEPKKPYVLALSSRADGGGALQPLSTFTTNPAGSAIVNAVGPIRQIVEARHEDERRFLVVATSTEGKAGDVVQVQVQ</sequence>
<dbReference type="SUPFAM" id="SSF50974">
    <property type="entry name" value="Nitrous oxide reductase, N-terminal domain"/>
    <property type="match status" value="1"/>
</dbReference>
<dbReference type="RefSeq" id="WP_367625342.1">
    <property type="nucleotide sequence ID" value="NZ_JBFNQD010000008.1"/>
</dbReference>
<reference evidence="2 3" key="1">
    <citation type="submission" date="2024-07" db="EMBL/GenBank/DDBJ databases">
        <title>Description of Labrys sedimenti sp. nov., isolated from a diclofenac-degrading enrichment culture.</title>
        <authorList>
            <person name="Tancsics A."/>
            <person name="Csepanyi A."/>
        </authorList>
    </citation>
    <scope>NUCLEOTIDE SEQUENCE [LARGE SCALE GENOMIC DNA]</scope>
    <source>
        <strain evidence="2 3">LMG 23578</strain>
    </source>
</reference>
<name>A0ABV3PR64_9HYPH</name>